<dbReference type="SUPFAM" id="SSF55469">
    <property type="entry name" value="FMN-dependent nitroreductase-like"/>
    <property type="match status" value="1"/>
</dbReference>
<dbReference type="EMBL" id="CP068047">
    <property type="protein sequence ID" value="QQR35431.1"/>
    <property type="molecule type" value="Genomic_DNA"/>
</dbReference>
<dbReference type="RefSeq" id="WP_201655031.1">
    <property type="nucleotide sequence ID" value="NZ_CP068047.1"/>
</dbReference>
<keyword evidence="8" id="KW-1185">Reference proteome</keyword>
<evidence type="ECO:0000256" key="2">
    <source>
        <dbReference type="ARBA" id="ARBA00007118"/>
    </source>
</evidence>
<dbReference type="PANTHER" id="PTHR43673">
    <property type="entry name" value="NAD(P)H NITROREDUCTASE YDGI-RELATED"/>
    <property type="match status" value="1"/>
</dbReference>
<feature type="domain" description="Nitroreductase" evidence="6">
    <location>
        <begin position="244"/>
        <end position="311"/>
    </location>
</feature>
<keyword evidence="5" id="KW-0560">Oxidoreductase</keyword>
<comment type="similarity">
    <text evidence="2">Belongs to the nitroreductase family.</text>
</comment>
<organism evidence="7 8">
    <name type="scientific">Devosia oryziradicis</name>
    <dbReference type="NCBI Taxonomy" id="2801335"/>
    <lineage>
        <taxon>Bacteria</taxon>
        <taxon>Pseudomonadati</taxon>
        <taxon>Pseudomonadota</taxon>
        <taxon>Alphaproteobacteria</taxon>
        <taxon>Hyphomicrobiales</taxon>
        <taxon>Devosiaceae</taxon>
        <taxon>Devosia</taxon>
    </lineage>
</organism>
<evidence type="ECO:0000256" key="4">
    <source>
        <dbReference type="ARBA" id="ARBA00022643"/>
    </source>
</evidence>
<evidence type="ECO:0000256" key="1">
    <source>
        <dbReference type="ARBA" id="ARBA00001917"/>
    </source>
</evidence>
<dbReference type="InterPro" id="IPR000415">
    <property type="entry name" value="Nitroreductase-like"/>
</dbReference>
<dbReference type="Gene3D" id="3.40.109.10">
    <property type="entry name" value="NADH Oxidase"/>
    <property type="match status" value="1"/>
</dbReference>
<evidence type="ECO:0000313" key="7">
    <source>
        <dbReference type="EMBL" id="QQR35431.1"/>
    </source>
</evidence>
<comment type="cofactor">
    <cofactor evidence="1">
        <name>FMN</name>
        <dbReference type="ChEBI" id="CHEBI:58210"/>
    </cofactor>
</comment>
<proteinExistence type="inferred from homology"/>
<dbReference type="PANTHER" id="PTHR43673:SF2">
    <property type="entry name" value="NITROREDUCTASE"/>
    <property type="match status" value="1"/>
</dbReference>
<keyword evidence="3" id="KW-0285">Flavoprotein</keyword>
<dbReference type="Pfam" id="PF00881">
    <property type="entry name" value="Nitroreductase"/>
    <property type="match status" value="1"/>
</dbReference>
<keyword evidence="4" id="KW-0288">FMN</keyword>
<evidence type="ECO:0000256" key="3">
    <source>
        <dbReference type="ARBA" id="ARBA00022630"/>
    </source>
</evidence>
<evidence type="ECO:0000256" key="5">
    <source>
        <dbReference type="ARBA" id="ARBA00023002"/>
    </source>
</evidence>
<evidence type="ECO:0000313" key="8">
    <source>
        <dbReference type="Proteomes" id="UP000595460"/>
    </source>
</evidence>
<name>A0ABX7BU28_9HYPH</name>
<evidence type="ECO:0000259" key="6">
    <source>
        <dbReference type="Pfam" id="PF00881"/>
    </source>
</evidence>
<protein>
    <submittedName>
        <fullName evidence="7">Nitroreductase family protein</fullName>
    </submittedName>
</protein>
<dbReference type="InterPro" id="IPR029479">
    <property type="entry name" value="Nitroreductase"/>
</dbReference>
<gene>
    <name evidence="7" type="ORF">JI749_13860</name>
</gene>
<accession>A0ABX7BU28</accession>
<dbReference type="Proteomes" id="UP000595460">
    <property type="component" value="Chromosome"/>
</dbReference>
<sequence length="334" mass="37910">MNIKKLVPKGIRVALRPLRVAADLLPSYYYDFVRYLRFSSTGTEYRSKENLRSRITERFHNVEKGLSLPSPRPGFGKDKLPDLLTYIEYYLQNFGADDFIKVPVTVLARYADFNKRVDLVDYPHRDRIERLIQVVGAHEASGEYGTRPVVASDVRSVTENVSLDFFLSRHTVRQFAGQDVDISDVEWATRAAIKSPTVCNRQNTRVYFTLEREKIHSLLEIQGGAKGFADQVRGLAVITTRLSNFWGAGERHQAWVDGGLFSMSFLLALHARGLGAVSLNWSKGAAKDIELRRALPMRDDEAVIMLVGFGHLREQFSVASSWRPPVDDLLVHLR</sequence>
<reference evidence="7 8" key="1">
    <citation type="submission" date="2021-01" db="EMBL/GenBank/DDBJ databases">
        <title>Genome seq and assembly of Devosia sp. G19.</title>
        <authorList>
            <person name="Chhetri G."/>
        </authorList>
    </citation>
    <scope>NUCLEOTIDE SEQUENCE [LARGE SCALE GENOMIC DNA]</scope>
    <source>
        <strain evidence="7 8">G19</strain>
    </source>
</reference>